<feature type="compositionally biased region" description="Low complexity" evidence="1">
    <location>
        <begin position="180"/>
        <end position="242"/>
    </location>
</feature>
<dbReference type="AlphaFoldDB" id="A0A2T2X0V4"/>
<dbReference type="EMBL" id="PXYT01000021">
    <property type="protein sequence ID" value="PSR28115.1"/>
    <property type="molecule type" value="Genomic_DNA"/>
</dbReference>
<accession>A0A2T2X0V4</accession>
<evidence type="ECO:0000313" key="3">
    <source>
        <dbReference type="Proteomes" id="UP000242699"/>
    </source>
</evidence>
<feature type="region of interest" description="Disordered" evidence="1">
    <location>
        <begin position="168"/>
        <end position="242"/>
    </location>
</feature>
<evidence type="ECO:0000313" key="2">
    <source>
        <dbReference type="EMBL" id="PSR28115.1"/>
    </source>
</evidence>
<comment type="caution">
    <text evidence="2">The sequence shown here is derived from an EMBL/GenBank/DDBJ whole genome shotgun (WGS) entry which is preliminary data.</text>
</comment>
<proteinExistence type="predicted"/>
<dbReference type="Proteomes" id="UP000242699">
    <property type="component" value="Unassembled WGS sequence"/>
</dbReference>
<organism evidence="2 3">
    <name type="scientific">Sulfobacillus benefaciens</name>
    <dbReference type="NCBI Taxonomy" id="453960"/>
    <lineage>
        <taxon>Bacteria</taxon>
        <taxon>Bacillati</taxon>
        <taxon>Bacillota</taxon>
        <taxon>Clostridia</taxon>
        <taxon>Eubacteriales</taxon>
        <taxon>Clostridiales Family XVII. Incertae Sedis</taxon>
        <taxon>Sulfobacillus</taxon>
    </lineage>
</organism>
<name>A0A2T2X0V4_9FIRM</name>
<protein>
    <submittedName>
        <fullName evidence="2">Uncharacterized protein</fullName>
    </submittedName>
</protein>
<sequence>MKWTTALGTIGLLAAAVCIALPLRSTFSAFTAQASTSPLSFRAISLPESLPLEGHGGPIGSDGPIIYGTVTNKTQRTLSPTVDITLVLSTAFHRTPSLASSKNSVPAKPPVSGNPEEFLPVNWNISLMLGSGTADTLSFPAPRGLIPGVYRAVVTLHLGGFSETANDTFTMPLPPPPPVVSSSNSESSSKPVTSDPSSVSSSAPSSSTASSPPSSHSSTSPPPSSSQSSPPSSSGSPPASGS</sequence>
<reference evidence="2 3" key="1">
    <citation type="journal article" date="2014" name="BMC Genomics">
        <title>Comparison of environmental and isolate Sulfobacillus genomes reveals diverse carbon, sulfur, nitrogen, and hydrogen metabolisms.</title>
        <authorList>
            <person name="Justice N.B."/>
            <person name="Norman A."/>
            <person name="Brown C.T."/>
            <person name="Singh A."/>
            <person name="Thomas B.C."/>
            <person name="Banfield J.F."/>
        </authorList>
    </citation>
    <scope>NUCLEOTIDE SEQUENCE [LARGE SCALE GENOMIC DNA]</scope>
    <source>
        <strain evidence="2">AMDSBA1</strain>
    </source>
</reference>
<evidence type="ECO:0000256" key="1">
    <source>
        <dbReference type="SAM" id="MobiDB-lite"/>
    </source>
</evidence>
<gene>
    <name evidence="2" type="ORF">C7B43_10330</name>
</gene>